<dbReference type="EMBL" id="ML208262">
    <property type="protein sequence ID" value="TFK75500.1"/>
    <property type="molecule type" value="Genomic_DNA"/>
</dbReference>
<name>A0ACD3BCD7_9AGAR</name>
<reference evidence="1 2" key="1">
    <citation type="journal article" date="2019" name="Nat. Ecol. Evol.">
        <title>Megaphylogeny resolves global patterns of mushroom evolution.</title>
        <authorList>
            <person name="Varga T."/>
            <person name="Krizsan K."/>
            <person name="Foldi C."/>
            <person name="Dima B."/>
            <person name="Sanchez-Garcia M."/>
            <person name="Sanchez-Ramirez S."/>
            <person name="Szollosi G.J."/>
            <person name="Szarkandi J.G."/>
            <person name="Papp V."/>
            <person name="Albert L."/>
            <person name="Andreopoulos W."/>
            <person name="Angelini C."/>
            <person name="Antonin V."/>
            <person name="Barry K.W."/>
            <person name="Bougher N.L."/>
            <person name="Buchanan P."/>
            <person name="Buyck B."/>
            <person name="Bense V."/>
            <person name="Catcheside P."/>
            <person name="Chovatia M."/>
            <person name="Cooper J."/>
            <person name="Damon W."/>
            <person name="Desjardin D."/>
            <person name="Finy P."/>
            <person name="Geml J."/>
            <person name="Haridas S."/>
            <person name="Hughes K."/>
            <person name="Justo A."/>
            <person name="Karasinski D."/>
            <person name="Kautmanova I."/>
            <person name="Kiss B."/>
            <person name="Kocsube S."/>
            <person name="Kotiranta H."/>
            <person name="LaButti K.M."/>
            <person name="Lechner B.E."/>
            <person name="Liimatainen K."/>
            <person name="Lipzen A."/>
            <person name="Lukacs Z."/>
            <person name="Mihaltcheva S."/>
            <person name="Morgado L.N."/>
            <person name="Niskanen T."/>
            <person name="Noordeloos M.E."/>
            <person name="Ohm R.A."/>
            <person name="Ortiz-Santana B."/>
            <person name="Ovrebo C."/>
            <person name="Racz N."/>
            <person name="Riley R."/>
            <person name="Savchenko A."/>
            <person name="Shiryaev A."/>
            <person name="Soop K."/>
            <person name="Spirin V."/>
            <person name="Szebenyi C."/>
            <person name="Tomsovsky M."/>
            <person name="Tulloss R.E."/>
            <person name="Uehling J."/>
            <person name="Grigoriev I.V."/>
            <person name="Vagvolgyi C."/>
            <person name="Papp T."/>
            <person name="Martin F.M."/>
            <person name="Miettinen O."/>
            <person name="Hibbett D.S."/>
            <person name="Nagy L.G."/>
        </authorList>
    </citation>
    <scope>NUCLEOTIDE SEQUENCE [LARGE SCALE GENOMIC DNA]</scope>
    <source>
        <strain evidence="1 2">NL-1719</strain>
    </source>
</reference>
<keyword evidence="2" id="KW-1185">Reference proteome</keyword>
<accession>A0ACD3BCD7</accession>
<evidence type="ECO:0000313" key="2">
    <source>
        <dbReference type="Proteomes" id="UP000308600"/>
    </source>
</evidence>
<dbReference type="Proteomes" id="UP000308600">
    <property type="component" value="Unassembled WGS sequence"/>
</dbReference>
<sequence>MVSTSIFPISIPTLPPATPETSTDFGNILPTEIWIHIFSYLSAYEIKHLESVHRVCYGLSQARKWRTLQLGYFDEMGVPPNDMVEGCLEDPVLAGHVRHLLIQEWSRSHWRRSITSRGRLSLWTKTHIKLPVKRSQHIWKSKDALVDGDLEVISHLTHGLKEMTINLSGPPDGQPYLQKPSRHREIFYEQLFTLLAHGSLTPNPTTQRTTFRFRSLTLKVQSHHLPLIANWFNLGLGIFDELEQLSLYIDLSTKDDPHSLLPQPNNQTVERDTRIILGHLRKSIRHLLICDASAYQMPGFVGALGHFPKLTSLDLACSFTYLGHINFLMRHRETLEHFCLQSISMADAIKIISNPPDLGSTSSPFPRLSTLALSFQDLTNFDTTQHIPFRNKFLRRLSTFSNTLTTLVLDMPFHMLVYEDVRVLAKSLCRSGGGALLKRLKIVIAELSPEMIDLFSECLNQLAVLDMTFDILLGSKNRAAYSTPVFWEVMDTRCYLKWTSLRCVDVAWRNSPAGRLGQSPNAPRRLIQLLGWKIPSICEFGPIDWSDVGGCWKGDS</sequence>
<organism evidence="1 2">
    <name type="scientific">Pluteus cervinus</name>
    <dbReference type="NCBI Taxonomy" id="181527"/>
    <lineage>
        <taxon>Eukaryota</taxon>
        <taxon>Fungi</taxon>
        <taxon>Dikarya</taxon>
        <taxon>Basidiomycota</taxon>
        <taxon>Agaricomycotina</taxon>
        <taxon>Agaricomycetes</taxon>
        <taxon>Agaricomycetidae</taxon>
        <taxon>Agaricales</taxon>
        <taxon>Pluteineae</taxon>
        <taxon>Pluteaceae</taxon>
        <taxon>Pluteus</taxon>
    </lineage>
</organism>
<proteinExistence type="predicted"/>
<gene>
    <name evidence="1" type="ORF">BDN72DRAFT_441364</name>
</gene>
<protein>
    <submittedName>
        <fullName evidence="1">Uncharacterized protein</fullName>
    </submittedName>
</protein>
<evidence type="ECO:0000313" key="1">
    <source>
        <dbReference type="EMBL" id="TFK75500.1"/>
    </source>
</evidence>